<dbReference type="AlphaFoldDB" id="A0A2V4L7A8"/>
<evidence type="ECO:0000259" key="6">
    <source>
        <dbReference type="Pfam" id="PF06305"/>
    </source>
</evidence>
<evidence type="ECO:0000256" key="5">
    <source>
        <dbReference type="SAM" id="Phobius"/>
    </source>
</evidence>
<accession>A0A2V4L7A8</accession>
<feature type="transmembrane region" description="Helical" evidence="5">
    <location>
        <begin position="46"/>
        <end position="71"/>
    </location>
</feature>
<dbReference type="Pfam" id="PF06305">
    <property type="entry name" value="LapA_dom"/>
    <property type="match status" value="1"/>
</dbReference>
<keyword evidence="1" id="KW-1003">Cell membrane</keyword>
<dbReference type="InterPro" id="IPR010445">
    <property type="entry name" value="LapA_dom"/>
</dbReference>
<evidence type="ECO:0000313" key="7">
    <source>
        <dbReference type="EMBL" id="PYC27618.1"/>
    </source>
</evidence>
<evidence type="ECO:0000256" key="3">
    <source>
        <dbReference type="ARBA" id="ARBA00022989"/>
    </source>
</evidence>
<reference evidence="7 8" key="1">
    <citation type="submission" date="2018-06" db="EMBL/GenBank/DDBJ databases">
        <title>Pseudomonas diversity within urban Lake Michigan freshwaters.</title>
        <authorList>
            <person name="Batrich M."/>
            <person name="Hatzopoulos T."/>
            <person name="Putonti C."/>
        </authorList>
    </citation>
    <scope>NUCLEOTIDE SEQUENCE [LARGE SCALE GENOMIC DNA]</scope>
    <source>
        <strain evidence="7 8">MB-090714</strain>
    </source>
</reference>
<keyword evidence="3 5" id="KW-1133">Transmembrane helix</keyword>
<name>A0A2V4L7A8_AQUAC</name>
<evidence type="ECO:0000256" key="1">
    <source>
        <dbReference type="ARBA" id="ARBA00022475"/>
    </source>
</evidence>
<evidence type="ECO:0000256" key="4">
    <source>
        <dbReference type="ARBA" id="ARBA00023136"/>
    </source>
</evidence>
<comment type="caution">
    <text evidence="7">The sequence shown here is derived from an EMBL/GenBank/DDBJ whole genome shotgun (WGS) entry which is preliminary data.</text>
</comment>
<dbReference type="EMBL" id="QJRX01000003">
    <property type="protein sequence ID" value="PYC27618.1"/>
    <property type="molecule type" value="Genomic_DNA"/>
</dbReference>
<keyword evidence="4 5" id="KW-0472">Membrane</keyword>
<dbReference type="GO" id="GO:0005886">
    <property type="term" value="C:plasma membrane"/>
    <property type="evidence" value="ECO:0007669"/>
    <property type="project" value="InterPro"/>
</dbReference>
<sequence>MLSRVARLVWFAVVSLIAGSILLLILQNPQSSRFHFLFWETPELPFSILLILAFGLGIFVMMLCLVGYKLFRLKPGR</sequence>
<keyword evidence="2 5" id="KW-0812">Transmembrane</keyword>
<organism evidence="7 8">
    <name type="scientific">Aquipseudomonas alcaligenes</name>
    <name type="common">Pseudomonas alcaligenes</name>
    <dbReference type="NCBI Taxonomy" id="43263"/>
    <lineage>
        <taxon>Bacteria</taxon>
        <taxon>Pseudomonadati</taxon>
        <taxon>Pseudomonadota</taxon>
        <taxon>Gammaproteobacteria</taxon>
        <taxon>Pseudomonadales</taxon>
        <taxon>Pseudomonadaceae</taxon>
        <taxon>Aquipseudomonas</taxon>
    </lineage>
</organism>
<evidence type="ECO:0000256" key="2">
    <source>
        <dbReference type="ARBA" id="ARBA00022692"/>
    </source>
</evidence>
<feature type="domain" description="Lipopolysaccharide assembly protein A" evidence="6">
    <location>
        <begin position="27"/>
        <end position="74"/>
    </location>
</feature>
<evidence type="ECO:0000313" key="8">
    <source>
        <dbReference type="Proteomes" id="UP000248146"/>
    </source>
</evidence>
<proteinExistence type="predicted"/>
<gene>
    <name evidence="7" type="ORF">DMO17_07735</name>
</gene>
<protein>
    <recommendedName>
        <fullName evidence="6">Lipopolysaccharide assembly protein A domain-containing protein</fullName>
    </recommendedName>
</protein>
<feature type="transmembrane region" description="Helical" evidence="5">
    <location>
        <begin position="7"/>
        <end position="26"/>
    </location>
</feature>
<dbReference type="Proteomes" id="UP000248146">
    <property type="component" value="Unassembled WGS sequence"/>
</dbReference>
<dbReference type="RefSeq" id="WP_110681916.1">
    <property type="nucleotide sequence ID" value="NZ_QJRX01000003.1"/>
</dbReference>